<keyword evidence="6" id="KW-0408">Iron</keyword>
<evidence type="ECO:0000256" key="5">
    <source>
        <dbReference type="ARBA" id="ARBA00022898"/>
    </source>
</evidence>
<evidence type="ECO:0000313" key="11">
    <source>
        <dbReference type="Proteomes" id="UP001519362"/>
    </source>
</evidence>
<dbReference type="PANTHER" id="PTHR11601">
    <property type="entry name" value="CYSTEINE DESULFURYLASE FAMILY MEMBER"/>
    <property type="match status" value="1"/>
</dbReference>
<evidence type="ECO:0000313" key="10">
    <source>
        <dbReference type="EMBL" id="MBP2437724.1"/>
    </source>
</evidence>
<dbReference type="InterPro" id="IPR015421">
    <property type="entry name" value="PyrdxlP-dep_Trfase_major"/>
</dbReference>
<accession>A0ABS4ZKB0</accession>
<evidence type="ECO:0000256" key="7">
    <source>
        <dbReference type="ARBA" id="ARBA00023014"/>
    </source>
</evidence>
<dbReference type="InterPro" id="IPR016454">
    <property type="entry name" value="Cysteine_dSase"/>
</dbReference>
<comment type="catalytic activity">
    <reaction evidence="8">
        <text>(sulfur carrier)-H + L-cysteine = (sulfur carrier)-SH + L-alanine</text>
        <dbReference type="Rhea" id="RHEA:43892"/>
        <dbReference type="Rhea" id="RHEA-COMP:14737"/>
        <dbReference type="Rhea" id="RHEA-COMP:14739"/>
        <dbReference type="ChEBI" id="CHEBI:29917"/>
        <dbReference type="ChEBI" id="CHEBI:35235"/>
        <dbReference type="ChEBI" id="CHEBI:57972"/>
        <dbReference type="ChEBI" id="CHEBI:64428"/>
        <dbReference type="EC" id="2.8.1.7"/>
    </reaction>
</comment>
<name>A0ABS4ZKB0_9MICO</name>
<dbReference type="EMBL" id="JAGIOL010000001">
    <property type="protein sequence ID" value="MBP2437724.1"/>
    <property type="molecule type" value="Genomic_DNA"/>
</dbReference>
<dbReference type="InterPro" id="IPR000192">
    <property type="entry name" value="Aminotrans_V_dom"/>
</dbReference>
<dbReference type="InterPro" id="IPR015424">
    <property type="entry name" value="PyrdxlP-dep_Trfase"/>
</dbReference>
<proteinExistence type="inferred from homology"/>
<reference evidence="10 11" key="1">
    <citation type="submission" date="2021-03" db="EMBL/GenBank/DDBJ databases">
        <title>Sequencing the genomes of 1000 actinobacteria strains.</title>
        <authorList>
            <person name="Klenk H.-P."/>
        </authorList>
    </citation>
    <scope>NUCLEOTIDE SEQUENCE [LARGE SCALE GENOMIC DNA]</scope>
    <source>
        <strain evidence="10 11">DSM 24221</strain>
    </source>
</reference>
<evidence type="ECO:0000259" key="9">
    <source>
        <dbReference type="Pfam" id="PF00266"/>
    </source>
</evidence>
<dbReference type="EC" id="2.8.1.7" evidence="10"/>
<evidence type="ECO:0000256" key="3">
    <source>
        <dbReference type="ARBA" id="ARBA00022679"/>
    </source>
</evidence>
<dbReference type="Gene3D" id="1.10.260.50">
    <property type="match status" value="1"/>
</dbReference>
<comment type="caution">
    <text evidence="10">The sequence shown here is derived from an EMBL/GenBank/DDBJ whole genome shotgun (WGS) entry which is preliminary data.</text>
</comment>
<dbReference type="PANTHER" id="PTHR11601:SF34">
    <property type="entry name" value="CYSTEINE DESULFURASE"/>
    <property type="match status" value="1"/>
</dbReference>
<gene>
    <name evidence="10" type="ORF">JOF34_002310</name>
</gene>
<evidence type="ECO:0000256" key="4">
    <source>
        <dbReference type="ARBA" id="ARBA00022723"/>
    </source>
</evidence>
<dbReference type="SUPFAM" id="SSF53383">
    <property type="entry name" value="PLP-dependent transferases"/>
    <property type="match status" value="1"/>
</dbReference>
<sequence length="375" mass="39303">MLYLDNAATAPVRREVLEAMTPFLTSEFGNPSSSHQIGERAAAALADARRRVAHVLGVRTNDVIFTSGGTEANNLGIKGIAIAAGLESGARHIITAPIEHSSVLASVDYLSRVHGAEVTFLPVDLNGRIDETSLASALRDDTAVVAIGHANNEVGTVQPIAEIWEICRKARVPLHIDAVQGIGWCPVPRGDAIAVSGHKIGAPKGTGAVAIRAGIPLEPLLHGGGQERGRRSGTESVAGAVGLATALELAETERAEAAPRLSAIRDRFITDVLRQVPGARLTGHPRDRLPHVASFTIDGVNGETLLLDLEQRGITASSGSACSARNTEPSHVLLALGMDESTARTALRFSLPRTLRADLTPVATALSEAVSSHRL</sequence>
<keyword evidence="3 10" id="KW-0808">Transferase</keyword>
<dbReference type="Gene3D" id="3.90.1150.10">
    <property type="entry name" value="Aspartate Aminotransferase, domain 1"/>
    <property type="match status" value="1"/>
</dbReference>
<keyword evidence="5" id="KW-0663">Pyridoxal phosphate</keyword>
<dbReference type="Gene3D" id="3.40.640.10">
    <property type="entry name" value="Type I PLP-dependent aspartate aminotransferase-like (Major domain)"/>
    <property type="match status" value="1"/>
</dbReference>
<evidence type="ECO:0000256" key="2">
    <source>
        <dbReference type="ARBA" id="ARBA00006490"/>
    </source>
</evidence>
<protein>
    <submittedName>
        <fullName evidence="10">Cysteine desulfurase</fullName>
        <ecNumber evidence="10">2.8.1.7</ecNumber>
    </submittedName>
</protein>
<keyword evidence="4" id="KW-0479">Metal-binding</keyword>
<dbReference type="RefSeq" id="WP_165133230.1">
    <property type="nucleotide sequence ID" value="NZ_CP049253.1"/>
</dbReference>
<keyword evidence="7" id="KW-0411">Iron-sulfur</keyword>
<feature type="domain" description="Aminotransferase class V" evidence="9">
    <location>
        <begin position="3"/>
        <end position="351"/>
    </location>
</feature>
<dbReference type="Pfam" id="PF00266">
    <property type="entry name" value="Aminotran_5"/>
    <property type="match status" value="1"/>
</dbReference>
<evidence type="ECO:0000256" key="1">
    <source>
        <dbReference type="ARBA" id="ARBA00001933"/>
    </source>
</evidence>
<comment type="similarity">
    <text evidence="2">Belongs to the class-V pyridoxal-phosphate-dependent aminotransferase family. NifS/IscS subfamily.</text>
</comment>
<comment type="cofactor">
    <cofactor evidence="1">
        <name>pyridoxal 5'-phosphate</name>
        <dbReference type="ChEBI" id="CHEBI:597326"/>
    </cofactor>
</comment>
<keyword evidence="11" id="KW-1185">Reference proteome</keyword>
<dbReference type="Proteomes" id="UP001519362">
    <property type="component" value="Unassembled WGS sequence"/>
</dbReference>
<organism evidence="10 11">
    <name type="scientific">Microbacterium amylolyticum</name>
    <dbReference type="NCBI Taxonomy" id="936337"/>
    <lineage>
        <taxon>Bacteria</taxon>
        <taxon>Bacillati</taxon>
        <taxon>Actinomycetota</taxon>
        <taxon>Actinomycetes</taxon>
        <taxon>Micrococcales</taxon>
        <taxon>Microbacteriaceae</taxon>
        <taxon>Microbacterium</taxon>
    </lineage>
</organism>
<evidence type="ECO:0000256" key="8">
    <source>
        <dbReference type="ARBA" id="ARBA00050776"/>
    </source>
</evidence>
<dbReference type="InterPro" id="IPR015422">
    <property type="entry name" value="PyrdxlP-dep_Trfase_small"/>
</dbReference>
<dbReference type="GO" id="GO:0031071">
    <property type="term" value="F:cysteine desulfurase activity"/>
    <property type="evidence" value="ECO:0007669"/>
    <property type="project" value="UniProtKB-EC"/>
</dbReference>
<dbReference type="PIRSF" id="PIRSF005572">
    <property type="entry name" value="NifS"/>
    <property type="match status" value="1"/>
</dbReference>
<evidence type="ECO:0000256" key="6">
    <source>
        <dbReference type="ARBA" id="ARBA00023004"/>
    </source>
</evidence>